<sequence>MDSLSKSFLALIALFISVYSSANNEPAGYAYGIDQDKDGYIYQATQTGGFRFDGLNYVPLNKLFPLPSNWVKDIKYLPEQNRLLFAMGDQGIYLADLKTYAINQLTKDTCWRFALSKQTLVCSNSGEVTAFRFNDTQALPINLFSKNMEAAAIVDGYVDSNLGLYKFDGDELSLIDKEAAKFSRMSASENGLLAWRNGYLKYFDNHGKTKEVEWPNYPTVIKLDGNTALIEHEGRLMRLSLFDFSVLESSIGITSKPFKYLFKDHSDALWLIGTNQIEILSSERKHLPPPVASEYNLKLETSYGTFLGTERGLFLVDSGKTTLIGDPSQYGYVVTDLKAIGSRLYIGTSKGLTVYELKSKESTKLYDGYVIVLALVNEQLIVGTNDDGVFKIIDDGSLQAAAHINGVISTQEVTGIAHLDTTLYIGTGNGFYILDEKGFIKRFGESLRTIIGFAKFNNKTYVATFGQGLYEFDGEILTRLDTPQSITALASSSEALHIGTLNGVYRMTDELSLFQSTQGLNITANSLYLDGGKLVFGSQYGIETFDTKYLEDTSRLALAGVENSQGFFTDLPNKLEAQDRTKFYFTSFDFEQDLKFEYKIDDLWFEAENGVVEFSNIAPGRYDLLIRVRQDGGQWSEQEFKLNFEGRWHQSYWFIGGLLLMFILVIGSSVIAGVVISGRRKAIAEEQYSGFTLSPLHEALHWMLKAKACFSIPDVNKHADGLACLDQSIDQLVPMAHGNAVLGKRSLEQGLQAIKASLQYEASDIDFQYFYSVAQTTNLTRETQQDIYAVIYHAVKNSVEHGKAKIIEVYVEQAREQLQVEIMDNGRGCSWFQRKFKFGLGIFVIEHVATKNGAKYNILSSKKGTQVRIAFKLKIDSYLADMTTKLKS</sequence>
<feature type="domain" description="Histidine kinase/HSP90-like ATPase" evidence="3">
    <location>
        <begin position="784"/>
        <end position="874"/>
    </location>
</feature>
<evidence type="ECO:0000259" key="3">
    <source>
        <dbReference type="Pfam" id="PF02518"/>
    </source>
</evidence>
<dbReference type="SUPFAM" id="SSF55874">
    <property type="entry name" value="ATPase domain of HSP90 chaperone/DNA topoisomerase II/histidine kinase"/>
    <property type="match status" value="1"/>
</dbReference>
<keyword evidence="5" id="KW-1185">Reference proteome</keyword>
<dbReference type="RefSeq" id="WP_099643335.1">
    <property type="nucleotide sequence ID" value="NZ_NKHF01000084.1"/>
</dbReference>
<feature type="transmembrane region" description="Helical" evidence="1">
    <location>
        <begin position="652"/>
        <end position="676"/>
    </location>
</feature>
<comment type="caution">
    <text evidence="4">The sequence shown here is derived from an EMBL/GenBank/DDBJ whole genome shotgun (WGS) entry which is preliminary data.</text>
</comment>
<keyword evidence="1" id="KW-0812">Transmembrane</keyword>
<dbReference type="Gene3D" id="3.30.565.10">
    <property type="entry name" value="Histidine kinase-like ATPase, C-terminal domain"/>
    <property type="match status" value="1"/>
</dbReference>
<dbReference type="InterPro" id="IPR013783">
    <property type="entry name" value="Ig-like_fold"/>
</dbReference>
<dbReference type="SUPFAM" id="SSF50978">
    <property type="entry name" value="WD40 repeat-like"/>
    <property type="match status" value="1"/>
</dbReference>
<protein>
    <recommendedName>
        <fullName evidence="3">Histidine kinase/HSP90-like ATPase domain-containing protein</fullName>
    </recommendedName>
</protein>
<dbReference type="AlphaFoldDB" id="A0A2A5JLW0"/>
<dbReference type="InterPro" id="IPR003594">
    <property type="entry name" value="HATPase_dom"/>
</dbReference>
<dbReference type="EMBL" id="NKHF01000084">
    <property type="protein sequence ID" value="PCK30443.1"/>
    <property type="molecule type" value="Genomic_DNA"/>
</dbReference>
<evidence type="ECO:0000256" key="2">
    <source>
        <dbReference type="SAM" id="SignalP"/>
    </source>
</evidence>
<keyword evidence="1" id="KW-0472">Membrane</keyword>
<feature type="chain" id="PRO_5013331866" description="Histidine kinase/HSP90-like ATPase domain-containing protein" evidence="2">
    <location>
        <begin position="23"/>
        <end position="888"/>
    </location>
</feature>
<name>A0A2A5JLW0_PSEO7</name>
<evidence type="ECO:0000256" key="1">
    <source>
        <dbReference type="SAM" id="Phobius"/>
    </source>
</evidence>
<reference evidence="5" key="1">
    <citation type="journal article" date="2019" name="Genome Announc.">
        <title>Draft Genome Sequence of Pseudoalteromonas piscicida Strain 36Y ROTHPW, an Hypersaline Seawater Isolate from the South Coast of Sonora, Mexico.</title>
        <authorList>
            <person name="Sanchez-Diaz R."/>
            <person name="Molina-Garza Z.J."/>
            <person name="Cruz-Suarez L.E."/>
            <person name="Selvin J."/>
            <person name="Kiran G.S."/>
            <person name="Ibarra-Gamez J.C."/>
            <person name="Gomez-Gil B."/>
            <person name="Galaviz-Silva L."/>
        </authorList>
    </citation>
    <scope>NUCLEOTIDE SEQUENCE [LARGE SCALE GENOMIC DNA]</scope>
    <source>
        <strain evidence="5">36Y_RITHPW</strain>
    </source>
</reference>
<dbReference type="InterPro" id="IPR015943">
    <property type="entry name" value="WD40/YVTN_repeat-like_dom_sf"/>
</dbReference>
<gene>
    <name evidence="4" type="ORF">CEX98_17615</name>
</gene>
<evidence type="ECO:0000313" key="5">
    <source>
        <dbReference type="Proteomes" id="UP000228621"/>
    </source>
</evidence>
<feature type="signal peptide" evidence="2">
    <location>
        <begin position="1"/>
        <end position="22"/>
    </location>
</feature>
<dbReference type="InterPro" id="IPR036322">
    <property type="entry name" value="WD40_repeat_dom_sf"/>
</dbReference>
<keyword evidence="1" id="KW-1133">Transmembrane helix</keyword>
<dbReference type="Pfam" id="PF02518">
    <property type="entry name" value="HATPase_c"/>
    <property type="match status" value="1"/>
</dbReference>
<evidence type="ECO:0000313" key="4">
    <source>
        <dbReference type="EMBL" id="PCK30443.1"/>
    </source>
</evidence>
<dbReference type="OrthoDB" id="6308910at2"/>
<dbReference type="Gene3D" id="2.60.40.10">
    <property type="entry name" value="Immunoglobulins"/>
    <property type="match status" value="1"/>
</dbReference>
<dbReference type="Gene3D" id="2.130.10.10">
    <property type="entry name" value="YVTN repeat-like/Quinoprotein amine dehydrogenase"/>
    <property type="match status" value="2"/>
</dbReference>
<dbReference type="Proteomes" id="UP000228621">
    <property type="component" value="Unassembled WGS sequence"/>
</dbReference>
<accession>A0A2A5JLW0</accession>
<keyword evidence="2" id="KW-0732">Signal</keyword>
<organism evidence="4 5">
    <name type="scientific">Pseudoalteromonas piscicida</name>
    <dbReference type="NCBI Taxonomy" id="43662"/>
    <lineage>
        <taxon>Bacteria</taxon>
        <taxon>Pseudomonadati</taxon>
        <taxon>Pseudomonadota</taxon>
        <taxon>Gammaproteobacteria</taxon>
        <taxon>Alteromonadales</taxon>
        <taxon>Pseudoalteromonadaceae</taxon>
        <taxon>Pseudoalteromonas</taxon>
    </lineage>
</organism>
<proteinExistence type="predicted"/>
<dbReference type="InterPro" id="IPR036890">
    <property type="entry name" value="HATPase_C_sf"/>
</dbReference>